<name>A0A8J7Z1G7_9CYAN</name>
<feature type="region of interest" description="Disordered" evidence="1">
    <location>
        <begin position="73"/>
        <end position="95"/>
    </location>
</feature>
<keyword evidence="4" id="KW-1185">Reference proteome</keyword>
<feature type="compositionally biased region" description="Polar residues" evidence="1">
    <location>
        <begin position="22"/>
        <end position="40"/>
    </location>
</feature>
<reference evidence="3" key="1">
    <citation type="submission" date="2019-12" db="EMBL/GenBank/DDBJ databases">
        <title>High-Quality draft genome sequences of three cyanobacteria isolated from the limestone walls of the Old Cathedral of Coimbra.</title>
        <authorList>
            <person name="Tiago I."/>
            <person name="Soares F."/>
            <person name="Portugal A."/>
        </authorList>
    </citation>
    <scope>NUCLEOTIDE SEQUENCE</scope>
    <source>
        <strain evidence="3">A</strain>
    </source>
</reference>
<comment type="caution">
    <text evidence="3">The sequence shown here is derived from an EMBL/GenBank/DDBJ whole genome shotgun (WGS) entry which is preliminary data.</text>
</comment>
<dbReference type="Proteomes" id="UP000646053">
    <property type="component" value="Unassembled WGS sequence"/>
</dbReference>
<feature type="region of interest" description="Disordered" evidence="1">
    <location>
        <begin position="22"/>
        <end position="45"/>
    </location>
</feature>
<gene>
    <name evidence="3" type="ORF">GS601_01890</name>
</gene>
<dbReference type="RefSeq" id="WP_162421568.1">
    <property type="nucleotide sequence ID" value="NZ_WVIE01000002.1"/>
</dbReference>
<sequence>MKTLKLMTGLASATLVLASCGSPPTNQANQPSPIPQTFSQPTVPAAPPVLPSVPIQGMIQVTNGSARVAQISAGGQASNPSGGDRDPFAALPPGDLRISPRMAAQLLAKPTPPQKLTQSQPQPKAQSSTSASFPLPKVQVNAVPGGVPNSVQTAILPAPAPITALPPLAIAATASASVNALPNSVPVTLTALAETVTITGVLQVGGKLTAIVQEPDASPRYVQSGDYLANGQVLLKRITMSRSGEPTIILQQNGKDVIKSLGA</sequence>
<proteinExistence type="predicted"/>
<feature type="compositionally biased region" description="Polar residues" evidence="1">
    <location>
        <begin position="114"/>
        <end position="132"/>
    </location>
</feature>
<dbReference type="AlphaFoldDB" id="A0A8J7Z1G7"/>
<accession>A0A8J7Z1G7</accession>
<evidence type="ECO:0000256" key="2">
    <source>
        <dbReference type="SAM" id="SignalP"/>
    </source>
</evidence>
<dbReference type="PROSITE" id="PS51257">
    <property type="entry name" value="PROKAR_LIPOPROTEIN"/>
    <property type="match status" value="1"/>
</dbReference>
<organism evidence="3 4">
    <name type="scientific">Myxacorys almedinensis A</name>
    <dbReference type="NCBI Taxonomy" id="2690445"/>
    <lineage>
        <taxon>Bacteria</taxon>
        <taxon>Bacillati</taxon>
        <taxon>Cyanobacteriota</taxon>
        <taxon>Cyanophyceae</taxon>
        <taxon>Leptolyngbyales</taxon>
        <taxon>Leptolyngbyaceae</taxon>
        <taxon>Myxacorys</taxon>
        <taxon>Myxacorys almedinensis</taxon>
    </lineage>
</organism>
<feature type="signal peptide" evidence="2">
    <location>
        <begin position="1"/>
        <end position="28"/>
    </location>
</feature>
<evidence type="ECO:0000313" key="3">
    <source>
        <dbReference type="EMBL" id="NDJ16046.1"/>
    </source>
</evidence>
<feature type="region of interest" description="Disordered" evidence="1">
    <location>
        <begin position="111"/>
        <end position="133"/>
    </location>
</feature>
<evidence type="ECO:0000313" key="4">
    <source>
        <dbReference type="Proteomes" id="UP000646053"/>
    </source>
</evidence>
<dbReference type="EMBL" id="WVIE01000002">
    <property type="protein sequence ID" value="NDJ16046.1"/>
    <property type="molecule type" value="Genomic_DNA"/>
</dbReference>
<evidence type="ECO:0000256" key="1">
    <source>
        <dbReference type="SAM" id="MobiDB-lite"/>
    </source>
</evidence>
<protein>
    <submittedName>
        <fullName evidence="3">Uncharacterized protein</fullName>
    </submittedName>
</protein>
<keyword evidence="2" id="KW-0732">Signal</keyword>
<feature type="chain" id="PRO_5035241558" evidence="2">
    <location>
        <begin position="29"/>
        <end position="263"/>
    </location>
</feature>